<dbReference type="Proteomes" id="UP000598120">
    <property type="component" value="Unassembled WGS sequence"/>
</dbReference>
<organism evidence="3 4">
    <name type="scientific">Aquaticitalea lipolytica</name>
    <dbReference type="NCBI Taxonomy" id="1247562"/>
    <lineage>
        <taxon>Bacteria</taxon>
        <taxon>Pseudomonadati</taxon>
        <taxon>Bacteroidota</taxon>
        <taxon>Flavobacteriia</taxon>
        <taxon>Flavobacteriales</taxon>
        <taxon>Flavobacteriaceae</taxon>
        <taxon>Aquaticitalea</taxon>
    </lineage>
</organism>
<dbReference type="EMBL" id="BMIC01000001">
    <property type="protein sequence ID" value="GFZ76216.1"/>
    <property type="molecule type" value="Genomic_DNA"/>
</dbReference>
<name>A0A8J2TJU9_9FLAO</name>
<evidence type="ECO:0000259" key="2">
    <source>
        <dbReference type="Pfam" id="PF20434"/>
    </source>
</evidence>
<dbReference type="Pfam" id="PF20434">
    <property type="entry name" value="BD-FAE"/>
    <property type="match status" value="1"/>
</dbReference>
<dbReference type="InterPro" id="IPR049492">
    <property type="entry name" value="BD-FAE-like_dom"/>
</dbReference>
<keyword evidence="4" id="KW-1185">Reference proteome</keyword>
<dbReference type="PANTHER" id="PTHR48081">
    <property type="entry name" value="AB HYDROLASE SUPERFAMILY PROTEIN C4A8.06C"/>
    <property type="match status" value="1"/>
</dbReference>
<comment type="caution">
    <text evidence="3">The sequence shown here is derived from an EMBL/GenBank/DDBJ whole genome shotgun (WGS) entry which is preliminary data.</text>
</comment>
<gene>
    <name evidence="3" type="ORF">GCM10011531_01360</name>
</gene>
<dbReference type="SUPFAM" id="SSF53474">
    <property type="entry name" value="alpha/beta-Hydrolases"/>
    <property type="match status" value="1"/>
</dbReference>
<accession>A0A8J2TJU9</accession>
<evidence type="ECO:0000256" key="1">
    <source>
        <dbReference type="ARBA" id="ARBA00022801"/>
    </source>
</evidence>
<dbReference type="AlphaFoldDB" id="A0A8J2TJU9"/>
<dbReference type="Gene3D" id="3.40.50.1820">
    <property type="entry name" value="alpha/beta hydrolase"/>
    <property type="match status" value="1"/>
</dbReference>
<keyword evidence="1" id="KW-0378">Hydrolase</keyword>
<dbReference type="InterPro" id="IPR029058">
    <property type="entry name" value="AB_hydrolase_fold"/>
</dbReference>
<dbReference type="GO" id="GO:0016787">
    <property type="term" value="F:hydrolase activity"/>
    <property type="evidence" value="ECO:0007669"/>
    <property type="project" value="UniProtKB-KW"/>
</dbReference>
<sequence>MVSQTRYVDSVFKKISKNTYNYSIKNLDTLKLDFYEPIEDSLIAKPLFLYVHGGGFSSGSRNDLGTVKMLESIAKKGYAVASIDYRLLPKDVIFGCDYKGAEKIKTFSKAAEDVIDALTFLVNYKDDFYIDQTKIILSGTSAGAESILNLVYNKDELVLPNYEKYKHIKISAVVSISGAVLNPSLITTSNSVPGVFFHGVIDKVVPYNEASHRSCKATDKGYLPLYGSKKITESISSFNTSNILISYKDKGHDLSKIPSADFFDITFKFIKKVVIDNEFYQAQITQ</sequence>
<evidence type="ECO:0000313" key="4">
    <source>
        <dbReference type="Proteomes" id="UP000598120"/>
    </source>
</evidence>
<evidence type="ECO:0000313" key="3">
    <source>
        <dbReference type="EMBL" id="GFZ76216.1"/>
    </source>
</evidence>
<feature type="domain" description="BD-FAE-like" evidence="2">
    <location>
        <begin position="32"/>
        <end position="179"/>
    </location>
</feature>
<proteinExistence type="predicted"/>
<protein>
    <recommendedName>
        <fullName evidence="2">BD-FAE-like domain-containing protein</fullName>
    </recommendedName>
</protein>
<dbReference type="InterPro" id="IPR050300">
    <property type="entry name" value="GDXG_lipolytic_enzyme"/>
</dbReference>
<reference evidence="3 4" key="1">
    <citation type="journal article" date="2014" name="Int. J. Syst. Evol. Microbiol.">
        <title>Complete genome sequence of Corynebacterium casei LMG S-19264T (=DSM 44701T), isolated from a smear-ripened cheese.</title>
        <authorList>
            <consortium name="US DOE Joint Genome Institute (JGI-PGF)"/>
            <person name="Walter F."/>
            <person name="Albersmeier A."/>
            <person name="Kalinowski J."/>
            <person name="Ruckert C."/>
        </authorList>
    </citation>
    <scope>NUCLEOTIDE SEQUENCE [LARGE SCALE GENOMIC DNA]</scope>
    <source>
        <strain evidence="3 4">CGMCC 1.15295</strain>
    </source>
</reference>